<dbReference type="PANTHER" id="PTHR15657">
    <property type="entry name" value="THYROID TRANSCRIPTION FACTOR 1-ASSOCIATED PROTEIN 26"/>
    <property type="match status" value="1"/>
</dbReference>
<evidence type="ECO:0000256" key="1">
    <source>
        <dbReference type="SAM" id="MobiDB-lite"/>
    </source>
</evidence>
<evidence type="ECO:0000313" key="2">
    <source>
        <dbReference type="EMBL" id="KHJ75080.1"/>
    </source>
</evidence>
<dbReference type="Proteomes" id="UP000053660">
    <property type="component" value="Unassembled WGS sequence"/>
</dbReference>
<feature type="region of interest" description="Disordered" evidence="1">
    <location>
        <begin position="1"/>
        <end position="95"/>
    </location>
</feature>
<feature type="compositionally biased region" description="Basic residues" evidence="1">
    <location>
        <begin position="77"/>
        <end position="92"/>
    </location>
</feature>
<feature type="compositionally biased region" description="Basic and acidic residues" evidence="1">
    <location>
        <begin position="36"/>
        <end position="55"/>
    </location>
</feature>
<keyword evidence="3" id="KW-1185">Reference proteome</keyword>
<protein>
    <submittedName>
        <fullName evidence="2">Uncharacterized protein</fullName>
    </submittedName>
</protein>
<dbReference type="PANTHER" id="PTHR15657:SF1">
    <property type="entry name" value="THYROID TRANSCRIPTION FACTOR 1-ASSOCIATED PROTEIN 26"/>
    <property type="match status" value="1"/>
</dbReference>
<feature type="compositionally biased region" description="Polar residues" evidence="1">
    <location>
        <begin position="1"/>
        <end position="12"/>
    </location>
</feature>
<reference evidence="2 3" key="1">
    <citation type="submission" date="2014-03" db="EMBL/GenBank/DDBJ databases">
        <title>Draft genome of the hookworm Oesophagostomum dentatum.</title>
        <authorList>
            <person name="Mitreva M."/>
        </authorList>
    </citation>
    <scope>NUCLEOTIDE SEQUENCE [LARGE SCALE GENOMIC DNA]</scope>
    <source>
        <strain evidence="2 3">OD-Hann</strain>
    </source>
</reference>
<dbReference type="AlphaFoldDB" id="A0A0B1RVJ0"/>
<organism evidence="2 3">
    <name type="scientific">Oesophagostomum dentatum</name>
    <name type="common">Nodular worm</name>
    <dbReference type="NCBI Taxonomy" id="61180"/>
    <lineage>
        <taxon>Eukaryota</taxon>
        <taxon>Metazoa</taxon>
        <taxon>Ecdysozoa</taxon>
        <taxon>Nematoda</taxon>
        <taxon>Chromadorea</taxon>
        <taxon>Rhabditida</taxon>
        <taxon>Rhabditina</taxon>
        <taxon>Rhabditomorpha</taxon>
        <taxon>Strongyloidea</taxon>
        <taxon>Strongylidae</taxon>
        <taxon>Oesophagostomum</taxon>
    </lineage>
</organism>
<dbReference type="EMBL" id="KN613099">
    <property type="protein sequence ID" value="KHJ75080.1"/>
    <property type="molecule type" value="Genomic_DNA"/>
</dbReference>
<gene>
    <name evidence="2" type="ORF">OESDEN_25304</name>
</gene>
<sequence length="113" mass="13312">MDQGTSKGVSRTDSVDNGEGTVSKALQGSRKKKRDKVSAYERAKKVYEEIQEEKRKERRLRKQEREQRQIATEKYEKTKRKANKMFRKRSKKGQPNLGAQVEILLEKIQQKMK</sequence>
<name>A0A0B1RVJ0_OESDE</name>
<dbReference type="Pfam" id="PF08524">
    <property type="entry name" value="rRNA_processing"/>
    <property type="match status" value="1"/>
</dbReference>
<dbReference type="OrthoDB" id="5377144at2759"/>
<evidence type="ECO:0000313" key="3">
    <source>
        <dbReference type="Proteomes" id="UP000053660"/>
    </source>
</evidence>
<dbReference type="PRINTS" id="PR01854">
    <property type="entry name" value="BR22PROTEIN"/>
</dbReference>
<accession>A0A0B1RVJ0</accession>
<dbReference type="GO" id="GO:0005634">
    <property type="term" value="C:nucleus"/>
    <property type="evidence" value="ECO:0007669"/>
    <property type="project" value="TreeGrafter"/>
</dbReference>
<feature type="compositionally biased region" description="Basic and acidic residues" evidence="1">
    <location>
        <begin position="63"/>
        <end position="76"/>
    </location>
</feature>
<dbReference type="InterPro" id="IPR013730">
    <property type="entry name" value="Fyv7/TAP26"/>
</dbReference>
<proteinExistence type="predicted"/>